<dbReference type="EMBL" id="JBITWC010000003">
    <property type="protein sequence ID" value="MFI8748815.1"/>
    <property type="molecule type" value="Genomic_DNA"/>
</dbReference>
<accession>A0ABW8BNM0</accession>
<reference evidence="1 2" key="1">
    <citation type="submission" date="2024-10" db="EMBL/GenBank/DDBJ databases">
        <title>The Natural Products Discovery Center: Release of the First 8490 Sequenced Strains for Exploring Actinobacteria Biosynthetic Diversity.</title>
        <authorList>
            <person name="Kalkreuter E."/>
            <person name="Kautsar S.A."/>
            <person name="Yang D."/>
            <person name="Bader C.D."/>
            <person name="Teijaro C.N."/>
            <person name="Fluegel L."/>
            <person name="Davis C.M."/>
            <person name="Simpson J.R."/>
            <person name="Lauterbach L."/>
            <person name="Steele A.D."/>
            <person name="Gui C."/>
            <person name="Meng S."/>
            <person name="Li G."/>
            <person name="Viehrig K."/>
            <person name="Ye F."/>
            <person name="Su P."/>
            <person name="Kiefer A.F."/>
            <person name="Nichols A."/>
            <person name="Cepeda A.J."/>
            <person name="Yan W."/>
            <person name="Fan B."/>
            <person name="Jiang Y."/>
            <person name="Adhikari A."/>
            <person name="Zheng C.-J."/>
            <person name="Schuster L."/>
            <person name="Cowan T.M."/>
            <person name="Smanski M.J."/>
            <person name="Chevrette M.G."/>
            <person name="De Carvalho L.P.S."/>
            <person name="Shen B."/>
        </authorList>
    </citation>
    <scope>NUCLEOTIDE SEQUENCE [LARGE SCALE GENOMIC DNA]</scope>
    <source>
        <strain evidence="1 2">NPDC077409</strain>
    </source>
</reference>
<keyword evidence="2" id="KW-1185">Reference proteome</keyword>
<name>A0ABW8BNM0_9GAMM</name>
<sequence length="124" mass="14497">MSRKFISTLGGFWSVSVNGYIFLHDKEDFHELTQSARAKYDKDDWLQFLVALSNRSVLPDARLHAAIQADAIKSIQDYFEKNPDSFPRYEAEGQKARRQQRLQKLFLKHARLARHLKGFSRKKA</sequence>
<organism evidence="1 2">
    <name type="scientific">Vreelandella lionensis</name>
    <dbReference type="NCBI Taxonomy" id="1144478"/>
    <lineage>
        <taxon>Bacteria</taxon>
        <taxon>Pseudomonadati</taxon>
        <taxon>Pseudomonadota</taxon>
        <taxon>Gammaproteobacteria</taxon>
        <taxon>Oceanospirillales</taxon>
        <taxon>Halomonadaceae</taxon>
        <taxon>Vreelandella</taxon>
    </lineage>
</organism>
<comment type="caution">
    <text evidence="1">The sequence shown here is derived from an EMBL/GenBank/DDBJ whole genome shotgun (WGS) entry which is preliminary data.</text>
</comment>
<evidence type="ECO:0000313" key="2">
    <source>
        <dbReference type="Proteomes" id="UP001614338"/>
    </source>
</evidence>
<dbReference type="RefSeq" id="WP_399841794.1">
    <property type="nucleotide sequence ID" value="NZ_JBITWC010000003.1"/>
</dbReference>
<evidence type="ECO:0000313" key="1">
    <source>
        <dbReference type="EMBL" id="MFI8748815.1"/>
    </source>
</evidence>
<dbReference type="Proteomes" id="UP001614338">
    <property type="component" value="Unassembled WGS sequence"/>
</dbReference>
<proteinExistence type="predicted"/>
<gene>
    <name evidence="1" type="ORF">ACIGG6_02250</name>
</gene>
<protein>
    <submittedName>
        <fullName evidence="1">Uncharacterized protein</fullName>
    </submittedName>
</protein>